<proteinExistence type="predicted"/>
<dbReference type="Gene3D" id="3.30.70.330">
    <property type="match status" value="2"/>
</dbReference>
<dbReference type="AlphaFoldDB" id="A0A6U6E4K5"/>
<dbReference type="GO" id="GO:0071013">
    <property type="term" value="C:catalytic step 2 spliceosome"/>
    <property type="evidence" value="ECO:0007669"/>
    <property type="project" value="TreeGrafter"/>
</dbReference>
<evidence type="ECO:0000313" key="9">
    <source>
        <dbReference type="EMBL" id="CAE2342438.1"/>
    </source>
</evidence>
<name>A0A6U6E4K5_GUITH</name>
<dbReference type="SMART" id="SM00360">
    <property type="entry name" value="RRM"/>
    <property type="match status" value="2"/>
</dbReference>
<feature type="domain" description="RRM" evidence="7">
    <location>
        <begin position="269"/>
        <end position="352"/>
    </location>
</feature>
<dbReference type="GO" id="GO:0003723">
    <property type="term" value="F:RNA binding"/>
    <property type="evidence" value="ECO:0007669"/>
    <property type="project" value="UniProtKB-UniRule"/>
</dbReference>
<keyword evidence="2" id="KW-0507">mRNA processing</keyword>
<dbReference type="GO" id="GO:0000380">
    <property type="term" value="P:alternative mRNA splicing, via spliceosome"/>
    <property type="evidence" value="ECO:0007669"/>
    <property type="project" value="TreeGrafter"/>
</dbReference>
<dbReference type="SMART" id="SM00361">
    <property type="entry name" value="RRM_1"/>
    <property type="match status" value="2"/>
</dbReference>
<accession>A0A6U6E4K5</accession>
<dbReference type="GO" id="GO:0000381">
    <property type="term" value="P:regulation of alternative mRNA splicing, via spliceosome"/>
    <property type="evidence" value="ECO:0007669"/>
    <property type="project" value="TreeGrafter"/>
</dbReference>
<dbReference type="InterPro" id="IPR035979">
    <property type="entry name" value="RBD_domain_sf"/>
</dbReference>
<dbReference type="PANTHER" id="PTHR47330:SF1">
    <property type="entry name" value="POLY(U)-BINDING-SPLICING FACTOR PUF60"/>
    <property type="match status" value="1"/>
</dbReference>
<dbReference type="FunFam" id="3.30.70.330:FF:000382">
    <property type="entry name" value="G-patch domain-containing protein"/>
    <property type="match status" value="1"/>
</dbReference>
<feature type="domain" description="RRM" evidence="7">
    <location>
        <begin position="119"/>
        <end position="197"/>
    </location>
</feature>
<sequence length="362" mass="38954">MSVRAWKFSMVGEFTGISIEELFRPIKVGRPHNTVSANAPVTILPPQLLVSRPPAMAPLAAAGLGVPGLLPGMAGIPGLAGQHLLQQRAASLLAAQQAALAAQKAQAQPLNTPVAGPPARIYIGSVLFDVKESEVKQIFQVFGSIKQISMIPNPENGKHKGYGFIEYEKHDDAVQAIQAMNGFQLAGRPLKVGWASSAMPDSAQTSSEDKTSNPIIVAAANAIADKVTTSLVTSSSNDITTVEDEENLSVSSVLQRKEIMCKLANRPSRVVLLKNMVEPEDVDPLLEQEIAEECSKFGKVNKVLIVTMVEQGSRLVKVFVEFGDQEAATKAVARLDKRWFGGKIVNASTYEEERFVRQDLSG</sequence>
<comment type="subcellular location">
    <subcellularLocation>
        <location evidence="1">Nucleus</location>
    </subcellularLocation>
</comment>
<evidence type="ECO:0000256" key="4">
    <source>
        <dbReference type="ARBA" id="ARBA00023187"/>
    </source>
</evidence>
<keyword evidence="5" id="KW-0539">Nucleus</keyword>
<dbReference type="PANTHER" id="PTHR47330">
    <property type="entry name" value="POLY(U)-BINDING-SPLICING FACTOR PUF60-B-RELATED"/>
    <property type="match status" value="1"/>
</dbReference>
<dbReference type="InterPro" id="IPR003954">
    <property type="entry name" value="RRM_euk-type"/>
</dbReference>
<dbReference type="GO" id="GO:0006376">
    <property type="term" value="P:mRNA splice site recognition"/>
    <property type="evidence" value="ECO:0007669"/>
    <property type="project" value="TreeGrafter"/>
</dbReference>
<evidence type="ECO:0000256" key="3">
    <source>
        <dbReference type="ARBA" id="ARBA00022884"/>
    </source>
</evidence>
<dbReference type="PROSITE" id="PS50102">
    <property type="entry name" value="RRM"/>
    <property type="match status" value="2"/>
</dbReference>
<evidence type="ECO:0000313" key="8">
    <source>
        <dbReference type="EMBL" id="CAE2342435.1"/>
    </source>
</evidence>
<dbReference type="SUPFAM" id="SSF54928">
    <property type="entry name" value="RNA-binding domain, RBD"/>
    <property type="match status" value="1"/>
</dbReference>
<reference evidence="8" key="1">
    <citation type="submission" date="2021-01" db="EMBL/GenBank/DDBJ databases">
        <authorList>
            <person name="Corre E."/>
            <person name="Pelletier E."/>
            <person name="Niang G."/>
            <person name="Scheremetjew M."/>
            <person name="Finn R."/>
            <person name="Kale V."/>
            <person name="Holt S."/>
            <person name="Cochrane G."/>
            <person name="Meng A."/>
            <person name="Brown T."/>
            <person name="Cohen L."/>
        </authorList>
    </citation>
    <scope>NUCLEOTIDE SEQUENCE</scope>
    <source>
        <strain evidence="8">CCMP 2712</strain>
    </source>
</reference>
<dbReference type="EMBL" id="HBKN01051819">
    <property type="protein sequence ID" value="CAE2342435.1"/>
    <property type="molecule type" value="Transcribed_RNA"/>
</dbReference>
<evidence type="ECO:0000256" key="1">
    <source>
        <dbReference type="ARBA" id="ARBA00004123"/>
    </source>
</evidence>
<keyword evidence="4" id="KW-0508">mRNA splicing</keyword>
<protein>
    <recommendedName>
        <fullName evidence="7">RRM domain-containing protein</fullName>
    </recommendedName>
</protein>
<dbReference type="InterPro" id="IPR000504">
    <property type="entry name" value="RRM_dom"/>
</dbReference>
<evidence type="ECO:0000256" key="2">
    <source>
        <dbReference type="ARBA" id="ARBA00022664"/>
    </source>
</evidence>
<evidence type="ECO:0000256" key="6">
    <source>
        <dbReference type="PROSITE-ProRule" id="PRU00176"/>
    </source>
</evidence>
<evidence type="ECO:0000256" key="5">
    <source>
        <dbReference type="ARBA" id="ARBA00023242"/>
    </source>
</evidence>
<keyword evidence="3 6" id="KW-0694">RNA-binding</keyword>
<dbReference type="GO" id="GO:0071011">
    <property type="term" value="C:precatalytic spliceosome"/>
    <property type="evidence" value="ECO:0007669"/>
    <property type="project" value="TreeGrafter"/>
</dbReference>
<dbReference type="Pfam" id="PF00076">
    <property type="entry name" value="RRM_1"/>
    <property type="match status" value="2"/>
</dbReference>
<gene>
    <name evidence="8" type="ORF">GTHE00462_LOCUS40431</name>
    <name evidence="9" type="ORF">GTHE00462_LOCUS40434</name>
</gene>
<dbReference type="InterPro" id="IPR012677">
    <property type="entry name" value="Nucleotide-bd_a/b_plait_sf"/>
</dbReference>
<organism evidence="8">
    <name type="scientific">Guillardia theta</name>
    <name type="common">Cryptophyte</name>
    <name type="synonym">Cryptomonas phi</name>
    <dbReference type="NCBI Taxonomy" id="55529"/>
    <lineage>
        <taxon>Eukaryota</taxon>
        <taxon>Cryptophyceae</taxon>
        <taxon>Pyrenomonadales</taxon>
        <taxon>Geminigeraceae</taxon>
        <taxon>Guillardia</taxon>
    </lineage>
</organism>
<dbReference type="InterPro" id="IPR051974">
    <property type="entry name" value="PUF60_regulator"/>
</dbReference>
<evidence type="ECO:0000259" key="7">
    <source>
        <dbReference type="PROSITE" id="PS50102"/>
    </source>
</evidence>
<dbReference type="EMBL" id="HBKN01051822">
    <property type="protein sequence ID" value="CAE2342438.1"/>
    <property type="molecule type" value="Transcribed_RNA"/>
</dbReference>